<name>A0ABR2J2U5_9EUKA</name>
<dbReference type="SMART" id="SM00220">
    <property type="entry name" value="S_TKc"/>
    <property type="match status" value="1"/>
</dbReference>
<evidence type="ECO:0000256" key="2">
    <source>
        <dbReference type="ARBA" id="ARBA00022741"/>
    </source>
</evidence>
<dbReference type="Gene3D" id="1.10.510.10">
    <property type="entry name" value="Transferase(Phosphotransferase) domain 1"/>
    <property type="match status" value="1"/>
</dbReference>
<evidence type="ECO:0000259" key="5">
    <source>
        <dbReference type="PROSITE" id="PS50011"/>
    </source>
</evidence>
<dbReference type="InterPro" id="IPR008271">
    <property type="entry name" value="Ser/Thr_kinase_AS"/>
</dbReference>
<dbReference type="SUPFAM" id="SSF56112">
    <property type="entry name" value="Protein kinase-like (PK-like)"/>
    <property type="match status" value="1"/>
</dbReference>
<dbReference type="PROSITE" id="PS00107">
    <property type="entry name" value="PROTEIN_KINASE_ATP"/>
    <property type="match status" value="1"/>
</dbReference>
<evidence type="ECO:0000256" key="1">
    <source>
        <dbReference type="ARBA" id="ARBA00022527"/>
    </source>
</evidence>
<dbReference type="SUPFAM" id="SSF52058">
    <property type="entry name" value="L domain-like"/>
    <property type="match status" value="2"/>
</dbReference>
<proteinExistence type="predicted"/>
<dbReference type="Gene3D" id="3.40.50.12480">
    <property type="match status" value="1"/>
</dbReference>
<dbReference type="PROSITE" id="PS50011">
    <property type="entry name" value="PROTEIN_KINASE_DOM"/>
    <property type="match status" value="1"/>
</dbReference>
<organism evidence="6 7">
    <name type="scientific">Tritrichomonas musculus</name>
    <dbReference type="NCBI Taxonomy" id="1915356"/>
    <lineage>
        <taxon>Eukaryota</taxon>
        <taxon>Metamonada</taxon>
        <taxon>Parabasalia</taxon>
        <taxon>Tritrichomonadida</taxon>
        <taxon>Tritrichomonadidae</taxon>
        <taxon>Tritrichomonas</taxon>
    </lineage>
</organism>
<dbReference type="PROSITE" id="PS00108">
    <property type="entry name" value="PROTEIN_KINASE_ST"/>
    <property type="match status" value="1"/>
</dbReference>
<feature type="domain" description="Protein kinase" evidence="5">
    <location>
        <begin position="13"/>
        <end position="284"/>
    </location>
</feature>
<keyword evidence="1" id="KW-0723">Serine/threonine-protein kinase</keyword>
<dbReference type="InterPro" id="IPR032675">
    <property type="entry name" value="LRR_dom_sf"/>
</dbReference>
<dbReference type="InterPro" id="IPR001245">
    <property type="entry name" value="Ser-Thr/Tyr_kinase_cat_dom"/>
</dbReference>
<evidence type="ECO:0000256" key="4">
    <source>
        <dbReference type="PROSITE-ProRule" id="PRU10141"/>
    </source>
</evidence>
<comment type="caution">
    <text evidence="6">The sequence shown here is derived from an EMBL/GenBank/DDBJ whole genome shotgun (WGS) entry which is preliminary data.</text>
</comment>
<dbReference type="Pfam" id="PF13306">
    <property type="entry name" value="LRR_5"/>
    <property type="match status" value="2"/>
</dbReference>
<evidence type="ECO:0000256" key="3">
    <source>
        <dbReference type="ARBA" id="ARBA00022840"/>
    </source>
</evidence>
<protein>
    <recommendedName>
        <fullName evidence="5">Protein kinase domain-containing protein</fullName>
    </recommendedName>
</protein>
<dbReference type="InterPro" id="IPR011009">
    <property type="entry name" value="Kinase-like_dom_sf"/>
</dbReference>
<dbReference type="PRINTS" id="PR00109">
    <property type="entry name" value="TYRKINASE"/>
</dbReference>
<evidence type="ECO:0000313" key="6">
    <source>
        <dbReference type="EMBL" id="KAK8872217.1"/>
    </source>
</evidence>
<dbReference type="InterPro" id="IPR017441">
    <property type="entry name" value="Protein_kinase_ATP_BS"/>
</dbReference>
<evidence type="ECO:0000313" key="7">
    <source>
        <dbReference type="Proteomes" id="UP001470230"/>
    </source>
</evidence>
<keyword evidence="3 4" id="KW-0067">ATP-binding</keyword>
<keyword evidence="2 4" id="KW-0547">Nucleotide-binding</keyword>
<keyword evidence="7" id="KW-1185">Reference proteome</keyword>
<dbReference type="PANTHER" id="PTHR45661:SF3">
    <property type="entry name" value="IG-LIKE DOMAIN-CONTAINING PROTEIN"/>
    <property type="match status" value="1"/>
</dbReference>
<sequence>MNQDNPFLNLENFILLNKIGEGGFGEVFLIINKDLETKYVAKISKIPLTEENEEFKLSLKREVNLLAQINHPNIVKFIGYSPIDFHEEEFPVIITEYLPNGSLYDIVIHKNHFPYDLFTPTKRLINIFGIASIMSYLHKNNIIHRDLKLSNILLDEFLFPKLADFGLAKIMHSGLLESLKGIKGTATYLAPEILFDDEDPQYSTACDVYSFGFIMYEMFTRKQTNLGEQYFQIVQYIKKYKHPQIDESVPECYKNIIYACWSTNPSERPSFEQIVNEIKNNPSFVTNDIDQNEFHSYVKLIENAGNIIDPLEWFDICPKGFFSSSKKVKREYRSIYRDLRANIEGFLNFDEELKDILKSIINNIDPRNNKIVFSNEYCIILSAKNWFNLNDFIKILNHFGTVYFEIDYPYVIDNFYDEISNLKNLKGINPDVNLYISINIDESVKSIPPNAFYKCRSIYQINIPSSVTFIGDNAFYKCSSLKKIIIPSNVIEIGKGLFEGCNSLSYVEIQSKIDEIKENTFKRCQSLSKIIMPDSVVKIGKHAFEGCISLEELDDEFLGKIEYIGEHAFEGCESLKRIIISSKITSVNEGVFIGCSKLNEITIPKSVTTIESNSFHLCKSLNKIIFENPSSLISIKDRSFSVCTELEEISIPYTVRSIGKSCFFGCIKLKKMTASYLTLIEESTFDGCALLENIMIPYPTSSIESFAFNKCSSLKKVHIPNSVISINKSSFQRCTSLIEVTIPSSMKKIGPNAFKSCLSLEKIIIPSSVEEIGESALEGCIKIKEIEMKARITKINHKLFKGCISLTEIDIPDSVTEIGIESFCLCFGLKNLNLPNNLLKIEERAFVGCNSLEIIEIPKSVQQIGTDAFIQCASLKKINIPKNIKDLYLDDKTIIVKRK</sequence>
<feature type="binding site" evidence="4">
    <location>
        <position position="42"/>
    </location>
    <ligand>
        <name>ATP</name>
        <dbReference type="ChEBI" id="CHEBI:30616"/>
    </ligand>
</feature>
<accession>A0ABR2J2U5</accession>
<keyword evidence="1" id="KW-0418">Kinase</keyword>
<dbReference type="Proteomes" id="UP001470230">
    <property type="component" value="Unassembled WGS sequence"/>
</dbReference>
<dbReference type="PANTHER" id="PTHR45661">
    <property type="entry name" value="SURFACE ANTIGEN"/>
    <property type="match status" value="1"/>
</dbReference>
<reference evidence="6 7" key="1">
    <citation type="submission" date="2024-04" db="EMBL/GenBank/DDBJ databases">
        <title>Tritrichomonas musculus Genome.</title>
        <authorList>
            <person name="Alves-Ferreira E."/>
            <person name="Grigg M."/>
            <person name="Lorenzi H."/>
            <person name="Galac M."/>
        </authorList>
    </citation>
    <scope>NUCLEOTIDE SEQUENCE [LARGE SCALE GENOMIC DNA]</scope>
    <source>
        <strain evidence="6 7">EAF2021</strain>
    </source>
</reference>
<dbReference type="Gene3D" id="3.80.10.10">
    <property type="entry name" value="Ribonuclease Inhibitor"/>
    <property type="match status" value="4"/>
</dbReference>
<dbReference type="InterPro" id="IPR000719">
    <property type="entry name" value="Prot_kinase_dom"/>
</dbReference>
<dbReference type="InterPro" id="IPR053139">
    <property type="entry name" value="Surface_bspA-like"/>
</dbReference>
<dbReference type="EMBL" id="JAPFFF010000013">
    <property type="protein sequence ID" value="KAK8872217.1"/>
    <property type="molecule type" value="Genomic_DNA"/>
</dbReference>
<gene>
    <name evidence="6" type="ORF">M9Y10_007982</name>
</gene>
<dbReference type="Pfam" id="PF00069">
    <property type="entry name" value="Pkinase"/>
    <property type="match status" value="1"/>
</dbReference>
<keyword evidence="1" id="KW-0808">Transferase</keyword>
<dbReference type="InterPro" id="IPR026906">
    <property type="entry name" value="LRR_5"/>
</dbReference>